<evidence type="ECO:0000313" key="7">
    <source>
        <dbReference type="EnsemblPlants" id="LPERR02G14280.1"/>
    </source>
</evidence>
<evidence type="ECO:0000256" key="4">
    <source>
        <dbReference type="ARBA" id="ARBA00023242"/>
    </source>
</evidence>
<dbReference type="SMART" id="SM00717">
    <property type="entry name" value="SANT"/>
    <property type="match status" value="2"/>
</dbReference>
<proteinExistence type="predicted"/>
<evidence type="ECO:0000256" key="3">
    <source>
        <dbReference type="ARBA" id="ARBA00023163"/>
    </source>
</evidence>
<dbReference type="PANTHER" id="PTHR44042">
    <property type="entry name" value="DUPLICATED HOMEODOMAIN-LIKE SUPERFAMILY PROTEIN-RELATED"/>
    <property type="match status" value="1"/>
</dbReference>
<dbReference type="Gene3D" id="1.10.10.60">
    <property type="entry name" value="Homeodomain-like"/>
    <property type="match status" value="2"/>
</dbReference>
<evidence type="ECO:0000259" key="6">
    <source>
        <dbReference type="SMART" id="SM00717"/>
    </source>
</evidence>
<dbReference type="AlphaFoldDB" id="A0A0D9VGB1"/>
<dbReference type="InterPro" id="IPR006447">
    <property type="entry name" value="Myb_dom_plants"/>
</dbReference>
<feature type="compositionally biased region" description="Basic residues" evidence="5">
    <location>
        <begin position="127"/>
        <end position="140"/>
    </location>
</feature>
<dbReference type="GO" id="GO:0003677">
    <property type="term" value="F:DNA binding"/>
    <property type="evidence" value="ECO:0007669"/>
    <property type="project" value="UniProtKB-KW"/>
</dbReference>
<reference evidence="7 8" key="1">
    <citation type="submission" date="2012-08" db="EMBL/GenBank/DDBJ databases">
        <title>Oryza genome evolution.</title>
        <authorList>
            <person name="Wing R.A."/>
        </authorList>
    </citation>
    <scope>NUCLEOTIDE SEQUENCE</scope>
</reference>
<feature type="domain" description="Myb-like" evidence="6">
    <location>
        <begin position="11"/>
        <end position="61"/>
    </location>
</feature>
<dbReference type="Gramene" id="LPERR02G14280.1">
    <property type="protein sequence ID" value="LPERR02G14280.1"/>
    <property type="gene ID" value="LPERR02G14280"/>
</dbReference>
<reference evidence="8" key="2">
    <citation type="submission" date="2013-12" db="EMBL/GenBank/DDBJ databases">
        <authorList>
            <person name="Yu Y."/>
            <person name="Lee S."/>
            <person name="de Baynast K."/>
            <person name="Wissotski M."/>
            <person name="Liu L."/>
            <person name="Talag J."/>
            <person name="Goicoechea J."/>
            <person name="Angelova A."/>
            <person name="Jetty R."/>
            <person name="Kudrna D."/>
            <person name="Golser W."/>
            <person name="Rivera L."/>
            <person name="Zhang J."/>
            <person name="Wing R."/>
        </authorList>
    </citation>
    <scope>NUCLEOTIDE SEQUENCE</scope>
</reference>
<protein>
    <recommendedName>
        <fullName evidence="6">Myb-like domain-containing protein</fullName>
    </recommendedName>
</protein>
<organism evidence="7 8">
    <name type="scientific">Leersia perrieri</name>
    <dbReference type="NCBI Taxonomy" id="77586"/>
    <lineage>
        <taxon>Eukaryota</taxon>
        <taxon>Viridiplantae</taxon>
        <taxon>Streptophyta</taxon>
        <taxon>Embryophyta</taxon>
        <taxon>Tracheophyta</taxon>
        <taxon>Spermatophyta</taxon>
        <taxon>Magnoliopsida</taxon>
        <taxon>Liliopsida</taxon>
        <taxon>Poales</taxon>
        <taxon>Poaceae</taxon>
        <taxon>BOP clade</taxon>
        <taxon>Oryzoideae</taxon>
        <taxon>Oryzeae</taxon>
        <taxon>Oryzinae</taxon>
        <taxon>Leersia</taxon>
    </lineage>
</organism>
<evidence type="ECO:0000313" key="8">
    <source>
        <dbReference type="Proteomes" id="UP000032180"/>
    </source>
</evidence>
<dbReference type="SUPFAM" id="SSF46689">
    <property type="entry name" value="Homeodomain-like"/>
    <property type="match status" value="2"/>
</dbReference>
<keyword evidence="3" id="KW-0804">Transcription</keyword>
<evidence type="ECO:0000256" key="2">
    <source>
        <dbReference type="ARBA" id="ARBA00023125"/>
    </source>
</evidence>
<dbReference type="HOGENOM" id="CLU_087115_0_0_1"/>
<reference evidence="7" key="3">
    <citation type="submission" date="2015-04" db="UniProtKB">
        <authorList>
            <consortium name="EnsemblPlants"/>
        </authorList>
    </citation>
    <scope>IDENTIFICATION</scope>
</reference>
<dbReference type="InterPro" id="IPR009057">
    <property type="entry name" value="Homeodomain-like_sf"/>
</dbReference>
<dbReference type="eggNOG" id="KOG0724">
    <property type="taxonomic scope" value="Eukaryota"/>
</dbReference>
<dbReference type="InterPro" id="IPR001005">
    <property type="entry name" value="SANT/Myb"/>
</dbReference>
<feature type="domain" description="Myb-like" evidence="6">
    <location>
        <begin position="144"/>
        <end position="194"/>
    </location>
</feature>
<sequence>MHADAPAADPPPSAWTRRQDKLLEMLAWRWKPNPPWDRVAALLGDKTPAQASDRYARLADELRRLLVVQPVCDTAAPADGDAGGMMVLLPAPTGVEVEASATTGVGDAAGPQASTSGAKARGYGSKLKPRRAPVKRKVGGVRKKPDIWSVQEHSQFLLGLDKYGKGKWITLAREFVKTKTSIQIASHHQKFCNRMKKRELNACKRTSIHDITVPAVLPAEATPAARPSIHNPALPAEVTPAADDAIKSGVLICR</sequence>
<dbReference type="Proteomes" id="UP000032180">
    <property type="component" value="Chromosome 2"/>
</dbReference>
<dbReference type="PANTHER" id="PTHR44042:SF62">
    <property type="entry name" value="OS02G0511200 PROTEIN"/>
    <property type="match status" value="1"/>
</dbReference>
<evidence type="ECO:0000256" key="5">
    <source>
        <dbReference type="SAM" id="MobiDB-lite"/>
    </source>
</evidence>
<accession>A0A0D9VGB1</accession>
<dbReference type="EnsemblPlants" id="LPERR02G14280.1">
    <property type="protein sequence ID" value="LPERR02G14280.1"/>
    <property type="gene ID" value="LPERR02G14280"/>
</dbReference>
<keyword evidence="8" id="KW-1185">Reference proteome</keyword>
<keyword evidence="4" id="KW-0539">Nucleus</keyword>
<dbReference type="STRING" id="77586.A0A0D9VGB1"/>
<keyword evidence="1" id="KW-0805">Transcription regulation</keyword>
<name>A0A0D9VGB1_9ORYZ</name>
<evidence type="ECO:0000256" key="1">
    <source>
        <dbReference type="ARBA" id="ARBA00023015"/>
    </source>
</evidence>
<feature type="region of interest" description="Disordered" evidence="5">
    <location>
        <begin position="105"/>
        <end position="140"/>
    </location>
</feature>
<dbReference type="NCBIfam" id="TIGR01557">
    <property type="entry name" value="myb_SHAQKYF"/>
    <property type="match status" value="1"/>
</dbReference>
<keyword evidence="2" id="KW-0238">DNA-binding</keyword>